<gene>
    <name evidence="1" type="ORF">V8G54_014178</name>
</gene>
<keyword evidence="2" id="KW-1185">Reference proteome</keyword>
<dbReference type="Proteomes" id="UP001374535">
    <property type="component" value="Chromosome 5"/>
</dbReference>
<accession>A0AAQ3RYC8</accession>
<protein>
    <submittedName>
        <fullName evidence="1">Uncharacterized protein</fullName>
    </submittedName>
</protein>
<reference evidence="1 2" key="1">
    <citation type="journal article" date="2023" name="Life. Sci Alliance">
        <title>Evolutionary insights into 3D genome organization and epigenetic landscape of Vigna mungo.</title>
        <authorList>
            <person name="Junaid A."/>
            <person name="Singh B."/>
            <person name="Bhatia S."/>
        </authorList>
    </citation>
    <scope>NUCLEOTIDE SEQUENCE [LARGE SCALE GENOMIC DNA]</scope>
    <source>
        <strain evidence="1">Urdbean</strain>
    </source>
</reference>
<organism evidence="1 2">
    <name type="scientific">Vigna mungo</name>
    <name type="common">Black gram</name>
    <name type="synonym">Phaseolus mungo</name>
    <dbReference type="NCBI Taxonomy" id="3915"/>
    <lineage>
        <taxon>Eukaryota</taxon>
        <taxon>Viridiplantae</taxon>
        <taxon>Streptophyta</taxon>
        <taxon>Embryophyta</taxon>
        <taxon>Tracheophyta</taxon>
        <taxon>Spermatophyta</taxon>
        <taxon>Magnoliopsida</taxon>
        <taxon>eudicotyledons</taxon>
        <taxon>Gunneridae</taxon>
        <taxon>Pentapetalae</taxon>
        <taxon>rosids</taxon>
        <taxon>fabids</taxon>
        <taxon>Fabales</taxon>
        <taxon>Fabaceae</taxon>
        <taxon>Papilionoideae</taxon>
        <taxon>50 kb inversion clade</taxon>
        <taxon>NPAAA clade</taxon>
        <taxon>indigoferoid/millettioid clade</taxon>
        <taxon>Phaseoleae</taxon>
        <taxon>Vigna</taxon>
    </lineage>
</organism>
<evidence type="ECO:0000313" key="1">
    <source>
        <dbReference type="EMBL" id="WVZ09648.1"/>
    </source>
</evidence>
<evidence type="ECO:0000313" key="2">
    <source>
        <dbReference type="Proteomes" id="UP001374535"/>
    </source>
</evidence>
<dbReference type="EMBL" id="CP144696">
    <property type="protein sequence ID" value="WVZ09648.1"/>
    <property type="molecule type" value="Genomic_DNA"/>
</dbReference>
<proteinExistence type="predicted"/>
<name>A0AAQ3RYC8_VIGMU</name>
<sequence length="102" mass="11286">MKVISGTHCIDDDVGEGTRIEAFDLDMLAEGSEVAIDAAQLRRGPIGVLRRRNGCDFGFWMLPVLRLLHAALHIKSTLSFSITVWMDRSNGFISATISFSLF</sequence>
<dbReference type="AlphaFoldDB" id="A0AAQ3RYC8"/>